<reference evidence="1 2" key="1">
    <citation type="submission" date="2022-12" db="EMBL/GenBank/DDBJ databases">
        <title>Hymenobacter canadensis sp. nov. isolated from lake water of the Cambridge Bay, Canada.</title>
        <authorList>
            <person name="Kim W.H."/>
            <person name="Lee Y.M."/>
        </authorList>
    </citation>
    <scope>NUCLEOTIDE SEQUENCE [LARGE SCALE GENOMIC DNA]</scope>
    <source>
        <strain evidence="1 2">PAMC 29467</strain>
    </source>
</reference>
<sequence length="507" mass="58189">MIQQQFAVPGKIDIPLILDSIDFTREYGGQFAHIEKNKQRYINDHQDKYHYFLHKIIEAGVFNKTLGPLGFASLSMKTLCQMLGSRYAKEVKDVLLAAGIIQSDNQYIVGQKSIGYRIHPDWMSRSVLREVFNPHIMGKKLEQQRVQYQSQQQADSTWKNLNLIGINKQEALRHIEEKLNSSLSALLSYDYTLAHITTSKQLTKKVYEPIFLAYTSNPALYSLMIIHLLRKATSHKQSEGLNALQLVKASLLSQYEADRMAIEKIAKGDFFLEQPDKTSRIFTNISNLSSDLRQFLFHQQSESRLINLDIRNSQPYIFSLLLADAYRGEELPADVQEYIRLTSSGTFYNVLMDDLGYPQEQRSAFKVKFFASIFFCKSEHSAGQPFGRYFAQRFPNVYKQVEHHKERDYSDLAILMQRREASVILGKISAKLTASGIFHATIHDSVVVLEEHTEKVRKMMMDGFRDEIGTSPTIESDLLSTSLDCVKSNEWIIDQLFGETMGSEIAW</sequence>
<gene>
    <name evidence="1" type="ORF">O3303_06350</name>
</gene>
<dbReference type="EMBL" id="CP114767">
    <property type="protein sequence ID" value="WBA43181.1"/>
    <property type="molecule type" value="Genomic_DNA"/>
</dbReference>
<evidence type="ECO:0000313" key="2">
    <source>
        <dbReference type="Proteomes" id="UP001211005"/>
    </source>
</evidence>
<evidence type="ECO:0000313" key="1">
    <source>
        <dbReference type="EMBL" id="WBA43181.1"/>
    </source>
</evidence>
<name>A0ABY7LT72_9BACT</name>
<dbReference type="RefSeq" id="WP_269561225.1">
    <property type="nucleotide sequence ID" value="NZ_CP114767.1"/>
</dbReference>
<proteinExistence type="predicted"/>
<keyword evidence="2" id="KW-1185">Reference proteome</keyword>
<dbReference type="Proteomes" id="UP001211005">
    <property type="component" value="Chromosome"/>
</dbReference>
<accession>A0ABY7LT72</accession>
<organism evidence="1 2">
    <name type="scientific">Hymenobacter canadensis</name>
    <dbReference type="NCBI Taxonomy" id="2999067"/>
    <lineage>
        <taxon>Bacteria</taxon>
        <taxon>Pseudomonadati</taxon>
        <taxon>Bacteroidota</taxon>
        <taxon>Cytophagia</taxon>
        <taxon>Cytophagales</taxon>
        <taxon>Hymenobacteraceae</taxon>
        <taxon>Hymenobacter</taxon>
    </lineage>
</organism>
<evidence type="ECO:0008006" key="3">
    <source>
        <dbReference type="Google" id="ProtNLM"/>
    </source>
</evidence>
<protein>
    <recommendedName>
        <fullName evidence="3">DNA-directed DNA polymerase family A palm domain-containing protein</fullName>
    </recommendedName>
</protein>